<evidence type="ECO:0000256" key="5">
    <source>
        <dbReference type="ARBA" id="ARBA00022833"/>
    </source>
</evidence>
<dbReference type="InterPro" id="IPR011650">
    <property type="entry name" value="Peptidase_M20_dimer"/>
</dbReference>
<protein>
    <submittedName>
        <fullName evidence="8">M20/M25/M40 family metallo-hydrolase</fullName>
    </submittedName>
</protein>
<dbReference type="Gene3D" id="3.40.630.10">
    <property type="entry name" value="Zn peptidases"/>
    <property type="match status" value="1"/>
</dbReference>
<comment type="similarity">
    <text evidence="2">Belongs to the peptidase M20A family.</text>
</comment>
<dbReference type="SUPFAM" id="SSF53187">
    <property type="entry name" value="Zn-dependent exopeptidases"/>
    <property type="match status" value="1"/>
</dbReference>
<keyword evidence="4" id="KW-0378">Hydrolase</keyword>
<comment type="caution">
    <text evidence="8">The sequence shown here is derived from an EMBL/GenBank/DDBJ whole genome shotgun (WGS) entry which is preliminary data.</text>
</comment>
<evidence type="ECO:0000256" key="6">
    <source>
        <dbReference type="SAM" id="MobiDB-lite"/>
    </source>
</evidence>
<dbReference type="SUPFAM" id="SSF55031">
    <property type="entry name" value="Bacterial exopeptidase dimerisation domain"/>
    <property type="match status" value="1"/>
</dbReference>
<dbReference type="InterPro" id="IPR036264">
    <property type="entry name" value="Bact_exopeptidase_dim_dom"/>
</dbReference>
<dbReference type="PANTHER" id="PTHR43808:SF8">
    <property type="entry name" value="PEPTIDASE M20 DIMERISATION DOMAIN-CONTAINING PROTEIN"/>
    <property type="match status" value="1"/>
</dbReference>
<name>A0ABP8YDU9_9MICO</name>
<keyword evidence="3" id="KW-0479">Metal-binding</keyword>
<proteinExistence type="inferred from homology"/>
<keyword evidence="5" id="KW-0862">Zinc</keyword>
<feature type="domain" description="Peptidase M20 dimerisation" evidence="7">
    <location>
        <begin position="217"/>
        <end position="345"/>
    </location>
</feature>
<dbReference type="Gene3D" id="1.10.150.900">
    <property type="match status" value="1"/>
</dbReference>
<dbReference type="InterPro" id="IPR050072">
    <property type="entry name" value="Peptidase_M20A"/>
</dbReference>
<evidence type="ECO:0000256" key="2">
    <source>
        <dbReference type="ARBA" id="ARBA00006247"/>
    </source>
</evidence>
<dbReference type="Proteomes" id="UP001500843">
    <property type="component" value="Unassembled WGS sequence"/>
</dbReference>
<keyword evidence="9" id="KW-1185">Reference proteome</keyword>
<dbReference type="NCBIfam" id="NF005913">
    <property type="entry name" value="PRK07906.1"/>
    <property type="match status" value="1"/>
</dbReference>
<feature type="compositionally biased region" description="Low complexity" evidence="6">
    <location>
        <begin position="10"/>
        <end position="25"/>
    </location>
</feature>
<dbReference type="PIRSF" id="PIRSF036696">
    <property type="entry name" value="ACY-1"/>
    <property type="match status" value="1"/>
</dbReference>
<evidence type="ECO:0000313" key="8">
    <source>
        <dbReference type="EMBL" id="GAA4726455.1"/>
    </source>
</evidence>
<evidence type="ECO:0000259" key="7">
    <source>
        <dbReference type="Pfam" id="PF07687"/>
    </source>
</evidence>
<dbReference type="Pfam" id="PF07687">
    <property type="entry name" value="M20_dimer"/>
    <property type="match status" value="1"/>
</dbReference>
<sequence length="460" mass="48957">MPDVEHGLGTVAPVTDTVPTATPTPVPAAADEVIRICQELIRIDTSNYGNNEGPGERAAAEYVMELLHEVGLEPELFESLPGRASVVVRLEGQDRSRPALVLHGHLDVVPAAKDDWTVDPFGGEETDGLLWGRGAVDMKDMDAMILAVVRQMVREGRRPARDVVVAFFADEEAGGVYGARWAVDHRPELFEGATEAISEVGGYSVELGGKRAYLLQTAEKGLAWLRLVADGRAGHGSQVNEENAVTELAAAVARIGQHAWPYTITPTVDALLRGVGDLTGLPVDYSDPATIDELIGALGPVAKFVGATVRNTSNPTQLQAGYKANVIPGRAEATLDVRLLPGHEETGMAKLRELAGPTVRIETIHQDTALEVPFTGSLVDAMVAAIDAEDPGATVLPYTLSGGTDNKSLHRLGITGYGFAPLQLTGDLDFAGMFHGVDERVPTEALKFGTRVLDRLLATC</sequence>
<evidence type="ECO:0000256" key="3">
    <source>
        <dbReference type="ARBA" id="ARBA00022723"/>
    </source>
</evidence>
<dbReference type="InterPro" id="IPR002933">
    <property type="entry name" value="Peptidase_M20"/>
</dbReference>
<dbReference type="PANTHER" id="PTHR43808">
    <property type="entry name" value="ACETYLORNITHINE DEACETYLASE"/>
    <property type="match status" value="1"/>
</dbReference>
<dbReference type="EMBL" id="BAABHM010000043">
    <property type="protein sequence ID" value="GAA4726455.1"/>
    <property type="molecule type" value="Genomic_DNA"/>
</dbReference>
<gene>
    <name evidence="8" type="ORF">GCM10023198_59500</name>
</gene>
<evidence type="ECO:0000313" key="9">
    <source>
        <dbReference type="Proteomes" id="UP001500843"/>
    </source>
</evidence>
<evidence type="ECO:0000256" key="4">
    <source>
        <dbReference type="ARBA" id="ARBA00022801"/>
    </source>
</evidence>
<feature type="region of interest" description="Disordered" evidence="6">
    <location>
        <begin position="1"/>
        <end position="25"/>
    </location>
</feature>
<organism evidence="8 9">
    <name type="scientific">Promicromonospora umidemergens</name>
    <dbReference type="NCBI Taxonomy" id="629679"/>
    <lineage>
        <taxon>Bacteria</taxon>
        <taxon>Bacillati</taxon>
        <taxon>Actinomycetota</taxon>
        <taxon>Actinomycetes</taxon>
        <taxon>Micrococcales</taxon>
        <taxon>Promicromonosporaceae</taxon>
        <taxon>Promicromonospora</taxon>
    </lineage>
</organism>
<dbReference type="Pfam" id="PF01546">
    <property type="entry name" value="Peptidase_M20"/>
    <property type="match status" value="1"/>
</dbReference>
<reference evidence="9" key="1">
    <citation type="journal article" date="2019" name="Int. J. Syst. Evol. Microbiol.">
        <title>The Global Catalogue of Microorganisms (GCM) 10K type strain sequencing project: providing services to taxonomists for standard genome sequencing and annotation.</title>
        <authorList>
            <consortium name="The Broad Institute Genomics Platform"/>
            <consortium name="The Broad Institute Genome Sequencing Center for Infectious Disease"/>
            <person name="Wu L."/>
            <person name="Ma J."/>
        </authorList>
    </citation>
    <scope>NUCLEOTIDE SEQUENCE [LARGE SCALE GENOMIC DNA]</scope>
    <source>
        <strain evidence="9">JCM 17975</strain>
    </source>
</reference>
<dbReference type="Gene3D" id="3.30.70.360">
    <property type="match status" value="1"/>
</dbReference>
<accession>A0ABP8YDU9</accession>
<comment type="cofactor">
    <cofactor evidence="1">
        <name>Zn(2+)</name>
        <dbReference type="ChEBI" id="CHEBI:29105"/>
    </cofactor>
</comment>
<evidence type="ECO:0000256" key="1">
    <source>
        <dbReference type="ARBA" id="ARBA00001947"/>
    </source>
</evidence>